<keyword evidence="2" id="KW-1185">Reference proteome</keyword>
<name>A0A4Y7SYL4_COPMI</name>
<accession>A0A4Y7SYL4</accession>
<evidence type="ECO:0000313" key="2">
    <source>
        <dbReference type="Proteomes" id="UP000298030"/>
    </source>
</evidence>
<sequence>MPAVKVELKSFKYRTKLIATFAIEHAQHVQQLLLLPMTDGIKTSSGELFYSDRGQLLGLSEYDGTIGPQGVILNFANGVCIRAKRRTPISFQVNVKITKHDTMEWLESLERIYRMPTDPSPPSDPGHEGFLPFGHSPWSGPMFSDSPFPMFGSSHFPIFTDVTVPLFASASDSIASGMETSTDKAHLTNQCH</sequence>
<dbReference type="EMBL" id="QPFP01000044">
    <property type="protein sequence ID" value="TEB26945.1"/>
    <property type="molecule type" value="Genomic_DNA"/>
</dbReference>
<proteinExistence type="predicted"/>
<dbReference type="AlphaFoldDB" id="A0A4Y7SYL4"/>
<evidence type="ECO:0000313" key="1">
    <source>
        <dbReference type="EMBL" id="TEB26945.1"/>
    </source>
</evidence>
<gene>
    <name evidence="1" type="ORF">FA13DRAFT_1712931</name>
</gene>
<protein>
    <submittedName>
        <fullName evidence="1">Uncharacterized protein</fullName>
    </submittedName>
</protein>
<organism evidence="1 2">
    <name type="scientific">Coprinellus micaceus</name>
    <name type="common">Glistening ink-cap mushroom</name>
    <name type="synonym">Coprinus micaceus</name>
    <dbReference type="NCBI Taxonomy" id="71717"/>
    <lineage>
        <taxon>Eukaryota</taxon>
        <taxon>Fungi</taxon>
        <taxon>Dikarya</taxon>
        <taxon>Basidiomycota</taxon>
        <taxon>Agaricomycotina</taxon>
        <taxon>Agaricomycetes</taxon>
        <taxon>Agaricomycetidae</taxon>
        <taxon>Agaricales</taxon>
        <taxon>Agaricineae</taxon>
        <taxon>Psathyrellaceae</taxon>
        <taxon>Coprinellus</taxon>
    </lineage>
</organism>
<dbReference type="Proteomes" id="UP000298030">
    <property type="component" value="Unassembled WGS sequence"/>
</dbReference>
<comment type="caution">
    <text evidence="1">The sequence shown here is derived from an EMBL/GenBank/DDBJ whole genome shotgun (WGS) entry which is preliminary data.</text>
</comment>
<reference evidence="1 2" key="1">
    <citation type="journal article" date="2019" name="Nat. Ecol. Evol.">
        <title>Megaphylogeny resolves global patterns of mushroom evolution.</title>
        <authorList>
            <person name="Varga T."/>
            <person name="Krizsan K."/>
            <person name="Foldi C."/>
            <person name="Dima B."/>
            <person name="Sanchez-Garcia M."/>
            <person name="Sanchez-Ramirez S."/>
            <person name="Szollosi G.J."/>
            <person name="Szarkandi J.G."/>
            <person name="Papp V."/>
            <person name="Albert L."/>
            <person name="Andreopoulos W."/>
            <person name="Angelini C."/>
            <person name="Antonin V."/>
            <person name="Barry K.W."/>
            <person name="Bougher N.L."/>
            <person name="Buchanan P."/>
            <person name="Buyck B."/>
            <person name="Bense V."/>
            <person name="Catcheside P."/>
            <person name="Chovatia M."/>
            <person name="Cooper J."/>
            <person name="Damon W."/>
            <person name="Desjardin D."/>
            <person name="Finy P."/>
            <person name="Geml J."/>
            <person name="Haridas S."/>
            <person name="Hughes K."/>
            <person name="Justo A."/>
            <person name="Karasinski D."/>
            <person name="Kautmanova I."/>
            <person name="Kiss B."/>
            <person name="Kocsube S."/>
            <person name="Kotiranta H."/>
            <person name="LaButti K.M."/>
            <person name="Lechner B.E."/>
            <person name="Liimatainen K."/>
            <person name="Lipzen A."/>
            <person name="Lukacs Z."/>
            <person name="Mihaltcheva S."/>
            <person name="Morgado L.N."/>
            <person name="Niskanen T."/>
            <person name="Noordeloos M.E."/>
            <person name="Ohm R.A."/>
            <person name="Ortiz-Santana B."/>
            <person name="Ovrebo C."/>
            <person name="Racz N."/>
            <person name="Riley R."/>
            <person name="Savchenko A."/>
            <person name="Shiryaev A."/>
            <person name="Soop K."/>
            <person name="Spirin V."/>
            <person name="Szebenyi C."/>
            <person name="Tomsovsky M."/>
            <person name="Tulloss R.E."/>
            <person name="Uehling J."/>
            <person name="Grigoriev I.V."/>
            <person name="Vagvolgyi C."/>
            <person name="Papp T."/>
            <person name="Martin F.M."/>
            <person name="Miettinen O."/>
            <person name="Hibbett D.S."/>
            <person name="Nagy L.G."/>
        </authorList>
    </citation>
    <scope>NUCLEOTIDE SEQUENCE [LARGE SCALE GENOMIC DNA]</scope>
    <source>
        <strain evidence="1 2">FP101781</strain>
    </source>
</reference>